<gene>
    <name evidence="2" type="ORF">H4F45_06850</name>
</gene>
<evidence type="ECO:0000256" key="1">
    <source>
        <dbReference type="SAM" id="Phobius"/>
    </source>
</evidence>
<feature type="transmembrane region" description="Helical" evidence="1">
    <location>
        <begin position="56"/>
        <end position="74"/>
    </location>
</feature>
<keyword evidence="1" id="KW-0472">Membrane</keyword>
<reference evidence="2" key="1">
    <citation type="submission" date="2020-07" db="EMBL/GenBank/DDBJ databases">
        <title>A pangenomic view of the genus Pectobacterium provides insights into genome organization, phylogeny, and virulence.</title>
        <authorList>
            <person name="Jonkheer E."/>
            <person name="Brankovics B."/>
            <person name="Houwers I."/>
            <person name="Van Der Wolf J."/>
            <person name="Bonants P."/>
            <person name="Vreeburg R."/>
            <person name="Bollema R."/>
            <person name="De Haan J."/>
            <person name="Berke L."/>
            <person name="De Ridder D."/>
            <person name="Smit S."/>
            <person name="Van Der Lee T.A.J."/>
        </authorList>
    </citation>
    <scope>NUCLEOTIDE SEQUENCE</scope>
    <source>
        <strain evidence="2">NAK:433</strain>
    </source>
</reference>
<evidence type="ECO:0000313" key="3">
    <source>
        <dbReference type="Proteomes" id="UP000768524"/>
    </source>
</evidence>
<accession>A0AAE2WDE5</accession>
<proteinExistence type="predicted"/>
<sequence>MLRKVSYIYSVYFYAYSALCLFWIKVFSTIEYEWMLDDGSLDNFCSVPEGDADGSFSFIIVPLSIPFFLANRLLIERNILRIITYLVILMYHSYRFYTRISLCPN</sequence>
<keyword evidence="1" id="KW-1133">Transmembrane helix</keyword>
<dbReference type="AlphaFoldDB" id="A0AAE2WDE5"/>
<dbReference type="Proteomes" id="UP000768524">
    <property type="component" value="Unassembled WGS sequence"/>
</dbReference>
<protein>
    <submittedName>
        <fullName evidence="2">YjeO family protein</fullName>
    </submittedName>
</protein>
<organism evidence="2 3">
    <name type="scientific">Pectobacterium brasiliense</name>
    <dbReference type="NCBI Taxonomy" id="180957"/>
    <lineage>
        <taxon>Bacteria</taxon>
        <taxon>Pseudomonadati</taxon>
        <taxon>Pseudomonadota</taxon>
        <taxon>Gammaproteobacteria</taxon>
        <taxon>Enterobacterales</taxon>
        <taxon>Pectobacteriaceae</taxon>
        <taxon>Pectobacterium</taxon>
    </lineage>
</organism>
<feature type="transmembrane region" description="Helical" evidence="1">
    <location>
        <begin position="7"/>
        <end position="26"/>
    </location>
</feature>
<dbReference type="EMBL" id="JACGEP010000011">
    <property type="protein sequence ID" value="MBN3051198.1"/>
    <property type="molecule type" value="Genomic_DNA"/>
</dbReference>
<dbReference type="InterPro" id="IPR022553">
    <property type="entry name" value="DUF2645"/>
</dbReference>
<name>A0AAE2WDE5_9GAMM</name>
<comment type="caution">
    <text evidence="2">The sequence shown here is derived from an EMBL/GenBank/DDBJ whole genome shotgun (WGS) entry which is preliminary data.</text>
</comment>
<keyword evidence="1" id="KW-0812">Transmembrane</keyword>
<evidence type="ECO:0000313" key="2">
    <source>
        <dbReference type="EMBL" id="MBN3051198.1"/>
    </source>
</evidence>
<dbReference type="RefSeq" id="WP_205559127.1">
    <property type="nucleotide sequence ID" value="NZ_JACGEP010000011.1"/>
</dbReference>
<dbReference type="Pfam" id="PF10840">
    <property type="entry name" value="DUF2645"/>
    <property type="match status" value="1"/>
</dbReference>